<dbReference type="Proteomes" id="UP000183413">
    <property type="component" value="Unassembled WGS sequence"/>
</dbReference>
<dbReference type="eggNOG" id="COG0601">
    <property type="taxonomic scope" value="Bacteria"/>
</dbReference>
<dbReference type="PROSITE" id="PS50928">
    <property type="entry name" value="ABC_TM1"/>
    <property type="match status" value="1"/>
</dbReference>
<evidence type="ECO:0000259" key="8">
    <source>
        <dbReference type="PROSITE" id="PS50928"/>
    </source>
</evidence>
<feature type="transmembrane region" description="Helical" evidence="7">
    <location>
        <begin position="177"/>
        <end position="198"/>
    </location>
</feature>
<feature type="transmembrane region" description="Helical" evidence="7">
    <location>
        <begin position="232"/>
        <end position="252"/>
    </location>
</feature>
<feature type="transmembrane region" description="Helical" evidence="7">
    <location>
        <begin position="100"/>
        <end position="120"/>
    </location>
</feature>
<dbReference type="SUPFAM" id="SSF161098">
    <property type="entry name" value="MetI-like"/>
    <property type="match status" value="1"/>
</dbReference>
<sequence>MRDFALRRLAAAPPVVLAVSFAVFMAMYWLPGDGIRGGRLPATATDAQVAAERARLGLDRPVLERYARWLADALHGDLGHSWTSGRPVTAMLGGALGNTAWLMAATLAVTVPLALGLALWCGLRPGGLVDRAVLAVCALGVAVPGFVVGIGVSLVFAVRLGWFPALSSPDRARPLPAQPALLALPVTVLALGLAGYLVQVVRAQVVTVAAAEYVEAARLRGVRPARLVRRHLLPGLLPVAAQLVALSAIGLVTETVVVENVFTFPGAGSLLRTATADRDMPVVQGIAVVLALVVVVANVLGELCARLLDPAGRGRAAG</sequence>
<comment type="similarity">
    <text evidence="7">Belongs to the binding-protein-dependent transport system permease family.</text>
</comment>
<keyword evidence="10" id="KW-1185">Reference proteome</keyword>
<protein>
    <submittedName>
        <fullName evidence="9">Peptide/nickel transport system permease protein</fullName>
    </submittedName>
</protein>
<feature type="domain" description="ABC transmembrane type-1" evidence="8">
    <location>
        <begin position="96"/>
        <end position="301"/>
    </location>
</feature>
<keyword evidence="2 7" id="KW-0813">Transport</keyword>
<dbReference type="InParanoid" id="A0A1I5PC74"/>
<dbReference type="Gene3D" id="1.10.3720.10">
    <property type="entry name" value="MetI-like"/>
    <property type="match status" value="1"/>
</dbReference>
<evidence type="ECO:0000256" key="5">
    <source>
        <dbReference type="ARBA" id="ARBA00022989"/>
    </source>
</evidence>
<proteinExistence type="inferred from homology"/>
<gene>
    <name evidence="9" type="ORF">SAMN04489713_11365</name>
</gene>
<evidence type="ECO:0000313" key="10">
    <source>
        <dbReference type="Proteomes" id="UP000183413"/>
    </source>
</evidence>
<keyword evidence="5 7" id="KW-1133">Transmembrane helix</keyword>
<evidence type="ECO:0000256" key="3">
    <source>
        <dbReference type="ARBA" id="ARBA00022475"/>
    </source>
</evidence>
<organism evidence="9 10">
    <name type="scientific">Actinomadura madurae</name>
    <dbReference type="NCBI Taxonomy" id="1993"/>
    <lineage>
        <taxon>Bacteria</taxon>
        <taxon>Bacillati</taxon>
        <taxon>Actinomycetota</taxon>
        <taxon>Actinomycetes</taxon>
        <taxon>Streptosporangiales</taxon>
        <taxon>Thermomonosporaceae</taxon>
        <taxon>Actinomadura</taxon>
    </lineage>
</organism>
<evidence type="ECO:0000313" key="9">
    <source>
        <dbReference type="EMBL" id="SFP31121.1"/>
    </source>
</evidence>
<evidence type="ECO:0000256" key="4">
    <source>
        <dbReference type="ARBA" id="ARBA00022692"/>
    </source>
</evidence>
<evidence type="ECO:0000256" key="2">
    <source>
        <dbReference type="ARBA" id="ARBA00022448"/>
    </source>
</evidence>
<feature type="transmembrane region" description="Helical" evidence="7">
    <location>
        <begin position="132"/>
        <end position="157"/>
    </location>
</feature>
<dbReference type="RefSeq" id="WP_075023214.1">
    <property type="nucleotide sequence ID" value="NZ_FOVH01000013.1"/>
</dbReference>
<evidence type="ECO:0000256" key="1">
    <source>
        <dbReference type="ARBA" id="ARBA00004651"/>
    </source>
</evidence>
<accession>A0A1I5PC74</accession>
<dbReference type="GO" id="GO:0005886">
    <property type="term" value="C:plasma membrane"/>
    <property type="evidence" value="ECO:0007669"/>
    <property type="project" value="UniProtKB-SubCell"/>
</dbReference>
<evidence type="ECO:0000256" key="6">
    <source>
        <dbReference type="ARBA" id="ARBA00023136"/>
    </source>
</evidence>
<feature type="transmembrane region" description="Helical" evidence="7">
    <location>
        <begin position="12"/>
        <end position="30"/>
    </location>
</feature>
<dbReference type="Pfam" id="PF00528">
    <property type="entry name" value="BPD_transp_1"/>
    <property type="match status" value="1"/>
</dbReference>
<name>A0A1I5PC74_9ACTN</name>
<evidence type="ECO:0000256" key="7">
    <source>
        <dbReference type="RuleBase" id="RU363032"/>
    </source>
</evidence>
<dbReference type="PANTHER" id="PTHR43163">
    <property type="entry name" value="DIPEPTIDE TRANSPORT SYSTEM PERMEASE PROTEIN DPPB-RELATED"/>
    <property type="match status" value="1"/>
</dbReference>
<comment type="subcellular location">
    <subcellularLocation>
        <location evidence="1 7">Cell membrane</location>
        <topology evidence="1 7">Multi-pass membrane protein</topology>
    </subcellularLocation>
</comment>
<keyword evidence="6 7" id="KW-0472">Membrane</keyword>
<dbReference type="InterPro" id="IPR045621">
    <property type="entry name" value="BPD_transp_1_N"/>
</dbReference>
<dbReference type="InterPro" id="IPR000515">
    <property type="entry name" value="MetI-like"/>
</dbReference>
<dbReference type="AlphaFoldDB" id="A0A1I5PC74"/>
<dbReference type="CDD" id="cd06261">
    <property type="entry name" value="TM_PBP2"/>
    <property type="match status" value="1"/>
</dbReference>
<dbReference type="GO" id="GO:0055085">
    <property type="term" value="P:transmembrane transport"/>
    <property type="evidence" value="ECO:0007669"/>
    <property type="project" value="InterPro"/>
</dbReference>
<dbReference type="EMBL" id="FOVH01000013">
    <property type="protein sequence ID" value="SFP31121.1"/>
    <property type="molecule type" value="Genomic_DNA"/>
</dbReference>
<keyword evidence="4 7" id="KW-0812">Transmembrane</keyword>
<dbReference type="STRING" id="1993.SAMN04489713_11365"/>
<dbReference type="Pfam" id="PF19300">
    <property type="entry name" value="BPD_transp_1_N"/>
    <property type="match status" value="1"/>
</dbReference>
<dbReference type="InterPro" id="IPR035906">
    <property type="entry name" value="MetI-like_sf"/>
</dbReference>
<dbReference type="PANTHER" id="PTHR43163:SF3">
    <property type="entry name" value="PEPTIDE ABC TRANSPORTER PERMEASE PROTEIN"/>
    <property type="match status" value="1"/>
</dbReference>
<keyword evidence="3" id="KW-1003">Cell membrane</keyword>
<reference evidence="9 10" key="1">
    <citation type="submission" date="2016-10" db="EMBL/GenBank/DDBJ databases">
        <authorList>
            <person name="de Groot N.N."/>
        </authorList>
    </citation>
    <scope>NUCLEOTIDE SEQUENCE [LARGE SCALE GENOMIC DNA]</scope>
    <source>
        <strain evidence="9 10">DSM 43067</strain>
    </source>
</reference>
<feature type="transmembrane region" description="Helical" evidence="7">
    <location>
        <begin position="282"/>
        <end position="305"/>
    </location>
</feature>